<dbReference type="EC" id="3.6.5.-" evidence="7"/>
<dbReference type="GO" id="GO:0005525">
    <property type="term" value="F:GTP binding"/>
    <property type="evidence" value="ECO:0007669"/>
    <property type="project" value="UniProtKB-KW"/>
</dbReference>
<evidence type="ECO:0000256" key="8">
    <source>
        <dbReference type="SAM" id="MobiDB-lite"/>
    </source>
</evidence>
<reference evidence="9" key="1">
    <citation type="journal article" date="2023" name="Mol. Biol. Evol.">
        <title>Third-Generation Sequencing Reveals the Adaptive Role of the Epigenome in Three Deep-Sea Polychaetes.</title>
        <authorList>
            <person name="Perez M."/>
            <person name="Aroh O."/>
            <person name="Sun Y."/>
            <person name="Lan Y."/>
            <person name="Juniper S.K."/>
            <person name="Young C.R."/>
            <person name="Angers B."/>
            <person name="Qian P.Y."/>
        </authorList>
    </citation>
    <scope>NUCLEOTIDE SEQUENCE</scope>
    <source>
        <strain evidence="9">R07B-5</strain>
    </source>
</reference>
<dbReference type="InterPro" id="IPR030230">
    <property type="entry name" value="Gpn1/Npa3/XAB1"/>
</dbReference>
<dbReference type="InterPro" id="IPR004130">
    <property type="entry name" value="Gpn"/>
</dbReference>
<dbReference type="EMBL" id="JAODUO010000358">
    <property type="protein sequence ID" value="KAK2182338.1"/>
    <property type="molecule type" value="Genomic_DNA"/>
</dbReference>
<comment type="function">
    <text evidence="7">Small GTPase required for proper nuclear import of RNA polymerase II (RNAPII). May act at an RNAP assembly step prior to nuclear import.</text>
</comment>
<dbReference type="CDD" id="cd17870">
    <property type="entry name" value="GPN1"/>
    <property type="match status" value="1"/>
</dbReference>
<keyword evidence="6 7" id="KW-0342">GTP-binding</keyword>
<keyword evidence="2 7" id="KW-0963">Cytoplasm</keyword>
<comment type="subcellular location">
    <subcellularLocation>
        <location evidence="7">Cytoplasm</location>
    </subcellularLocation>
    <subcellularLocation>
        <location evidence="7">Nucleus</location>
    </subcellularLocation>
</comment>
<dbReference type="FunFam" id="3.40.50.300:FF:000579">
    <property type="entry name" value="GPN-loop GTPase"/>
    <property type="match status" value="1"/>
</dbReference>
<dbReference type="GO" id="GO:0005737">
    <property type="term" value="C:cytoplasm"/>
    <property type="evidence" value="ECO:0007669"/>
    <property type="project" value="UniProtKB-SubCell"/>
</dbReference>
<dbReference type="GO" id="GO:0005634">
    <property type="term" value="C:nucleus"/>
    <property type="evidence" value="ECO:0007669"/>
    <property type="project" value="UniProtKB-SubCell"/>
</dbReference>
<dbReference type="Gene3D" id="3.40.50.300">
    <property type="entry name" value="P-loop containing nucleotide triphosphate hydrolases"/>
    <property type="match status" value="1"/>
</dbReference>
<evidence type="ECO:0000313" key="9">
    <source>
        <dbReference type="EMBL" id="KAK2182338.1"/>
    </source>
</evidence>
<dbReference type="AlphaFoldDB" id="A0AAD9L4J3"/>
<keyword evidence="5 7" id="KW-0378">Hydrolase</keyword>
<dbReference type="SUPFAM" id="SSF52540">
    <property type="entry name" value="P-loop containing nucleoside triphosphate hydrolases"/>
    <property type="match status" value="1"/>
</dbReference>
<feature type="compositionally biased region" description="Polar residues" evidence="8">
    <location>
        <begin position="16"/>
        <end position="26"/>
    </location>
</feature>
<dbReference type="Pfam" id="PF03029">
    <property type="entry name" value="ATP_bind_1"/>
    <property type="match status" value="1"/>
</dbReference>
<evidence type="ECO:0000256" key="6">
    <source>
        <dbReference type="ARBA" id="ARBA00023134"/>
    </source>
</evidence>
<dbReference type="InterPro" id="IPR027417">
    <property type="entry name" value="P-loop_NTPase"/>
</dbReference>
<dbReference type="PANTHER" id="PTHR21231:SF8">
    <property type="entry name" value="GPN-LOOP GTPASE 1"/>
    <property type="match status" value="1"/>
</dbReference>
<comment type="caution">
    <text evidence="9">The sequence shown here is derived from an EMBL/GenBank/DDBJ whole genome shotgun (WGS) entry which is preliminary data.</text>
</comment>
<comment type="subunit">
    <text evidence="7">Binds to RNA polymerase II.</text>
</comment>
<keyword evidence="10" id="KW-1185">Reference proteome</keyword>
<sequence>MAAASEESVKLDGNDKTANATSQQTHTTQNKKPICVIVLGMAGSGKTTFVQRITAHLHTHKTPPYVINLDPAVHEVPFPANIDIRDTVNYKEVMKQYSLGPNGGIVTSLNLFATRFDQVMGFLEKRSQQCKHVLLDTPGQIEVFTWSASGSIITETLASSMPTVVVYVMDTARNVNPVTFMSNMLYACSILYKTKLPFVVVMNKTDIVDHRFAVEWMTDFEAFQEALEQETSYVSNLTVHESHPGRVLLQPHVLPLQSRSYLICVGVSAVTGAGIPEFFDAIDKAAEEYERDYKPAYERLRKEREDTVLAEQEAQLKKLSVDVGAGDTLSLDAKASLLSSQVTSSHKSSAMYLTPGAGDNDDSDSDTGCTQDDEDLEEKKEYESFKRFLVREKAKGKSSKPADT</sequence>
<keyword evidence="4 7" id="KW-0547">Nucleotide-binding</keyword>
<evidence type="ECO:0000256" key="4">
    <source>
        <dbReference type="ARBA" id="ARBA00022741"/>
    </source>
</evidence>
<feature type="compositionally biased region" description="Acidic residues" evidence="8">
    <location>
        <begin position="359"/>
        <end position="376"/>
    </location>
</feature>
<gene>
    <name evidence="9" type="ORF">NP493_358g03023</name>
</gene>
<dbReference type="PRINTS" id="PR00449">
    <property type="entry name" value="RASTRNSFRMNG"/>
</dbReference>
<feature type="region of interest" description="Disordered" evidence="8">
    <location>
        <begin position="348"/>
        <end position="381"/>
    </location>
</feature>
<dbReference type="GO" id="GO:0003924">
    <property type="term" value="F:GTPase activity"/>
    <property type="evidence" value="ECO:0007669"/>
    <property type="project" value="InterPro"/>
</dbReference>
<accession>A0AAD9L4J3</accession>
<dbReference type="Proteomes" id="UP001209878">
    <property type="component" value="Unassembled WGS sequence"/>
</dbReference>
<name>A0AAD9L4J3_RIDPI</name>
<evidence type="ECO:0000256" key="3">
    <source>
        <dbReference type="ARBA" id="ARBA00022553"/>
    </source>
</evidence>
<proteinExistence type="inferred from homology"/>
<keyword evidence="3" id="KW-0597">Phosphoprotein</keyword>
<evidence type="ECO:0000256" key="1">
    <source>
        <dbReference type="ARBA" id="ARBA00005290"/>
    </source>
</evidence>
<protein>
    <recommendedName>
        <fullName evidence="7">GPN-loop GTPase</fullName>
        <ecNumber evidence="7">3.6.5.-</ecNumber>
    </recommendedName>
</protein>
<evidence type="ECO:0000256" key="5">
    <source>
        <dbReference type="ARBA" id="ARBA00022801"/>
    </source>
</evidence>
<organism evidence="9 10">
    <name type="scientific">Ridgeia piscesae</name>
    <name type="common">Tubeworm</name>
    <dbReference type="NCBI Taxonomy" id="27915"/>
    <lineage>
        <taxon>Eukaryota</taxon>
        <taxon>Metazoa</taxon>
        <taxon>Spiralia</taxon>
        <taxon>Lophotrochozoa</taxon>
        <taxon>Annelida</taxon>
        <taxon>Polychaeta</taxon>
        <taxon>Sedentaria</taxon>
        <taxon>Canalipalpata</taxon>
        <taxon>Sabellida</taxon>
        <taxon>Siboglinidae</taxon>
        <taxon>Ridgeia</taxon>
    </lineage>
</organism>
<comment type="similarity">
    <text evidence="1 7">Belongs to the GPN-loop GTPase family.</text>
</comment>
<evidence type="ECO:0000256" key="7">
    <source>
        <dbReference type="RuleBase" id="RU365059"/>
    </source>
</evidence>
<feature type="region of interest" description="Disordered" evidence="8">
    <location>
        <begin position="1"/>
        <end position="26"/>
    </location>
</feature>
<evidence type="ECO:0000256" key="2">
    <source>
        <dbReference type="ARBA" id="ARBA00022490"/>
    </source>
</evidence>
<dbReference type="PANTHER" id="PTHR21231">
    <property type="entry name" value="XPA-BINDING PROTEIN 1-RELATED"/>
    <property type="match status" value="1"/>
</dbReference>
<evidence type="ECO:0000313" key="10">
    <source>
        <dbReference type="Proteomes" id="UP001209878"/>
    </source>
</evidence>